<evidence type="ECO:0000256" key="6">
    <source>
        <dbReference type="ARBA" id="ARBA00022989"/>
    </source>
</evidence>
<protein>
    <recommendedName>
        <fullName evidence="11">Membrane insertase YidC/Oxa/ALB C-terminal domain-containing protein</fullName>
    </recommendedName>
</protein>
<evidence type="ECO:0000313" key="12">
    <source>
        <dbReference type="EMBL" id="OGL72475.1"/>
    </source>
</evidence>
<dbReference type="AlphaFoldDB" id="A0A1F7U2H9"/>
<name>A0A1F7U2H9_9BACT</name>
<feature type="transmembrane region" description="Helical" evidence="10">
    <location>
        <begin position="92"/>
        <end position="115"/>
    </location>
</feature>
<feature type="transmembrane region" description="Helical" evidence="10">
    <location>
        <begin position="29"/>
        <end position="47"/>
    </location>
</feature>
<feature type="transmembrane region" description="Helical" evidence="10">
    <location>
        <begin position="196"/>
        <end position="219"/>
    </location>
</feature>
<keyword evidence="3" id="KW-1003">Cell membrane</keyword>
<keyword evidence="6 10" id="KW-1133">Transmembrane helix</keyword>
<comment type="caution">
    <text evidence="12">The sequence shown here is derived from an EMBL/GenBank/DDBJ whole genome shotgun (WGS) entry which is preliminary data.</text>
</comment>
<comment type="similarity">
    <text evidence="9">Belongs to the OXA1/ALB3/YidC family.</text>
</comment>
<feature type="domain" description="Membrane insertase YidC/Oxa/ALB C-terminal" evidence="11">
    <location>
        <begin position="30"/>
        <end position="232"/>
    </location>
</feature>
<sequence>MAAIFQAIFYRPIFNLLIGLVNVIPGHDIGLAIIVLTILIKAVLWPLSARALKQQRELQSLQPKVDEIKKQYAGNKDEMGKRLMELYSKEKVNPLSSCLPLLIQLPVFIALYSALSHGLKSSGFDLLYPFVSDPGTLDPKLFGLVPLADPNYVLAILSGITQFFQARMMVTKQQPKKVPGAQDEQMMVAMNKQMMYTMPVLTTFIAWKLPGGLTLYWFVMNLLTIAQQYLTMRPVKVVASDAVAVAAPKQ</sequence>
<dbReference type="GO" id="GO:0032977">
    <property type="term" value="F:membrane insertase activity"/>
    <property type="evidence" value="ECO:0007669"/>
    <property type="project" value="InterPro"/>
</dbReference>
<evidence type="ECO:0000256" key="5">
    <source>
        <dbReference type="ARBA" id="ARBA00022927"/>
    </source>
</evidence>
<evidence type="ECO:0000259" key="11">
    <source>
        <dbReference type="Pfam" id="PF02096"/>
    </source>
</evidence>
<dbReference type="Pfam" id="PF02096">
    <property type="entry name" value="60KD_IMP"/>
    <property type="match status" value="1"/>
</dbReference>
<evidence type="ECO:0000313" key="13">
    <source>
        <dbReference type="Proteomes" id="UP000177088"/>
    </source>
</evidence>
<keyword evidence="4 9" id="KW-0812">Transmembrane</keyword>
<feature type="transmembrane region" description="Helical" evidence="10">
    <location>
        <begin position="152"/>
        <end position="170"/>
    </location>
</feature>
<evidence type="ECO:0000256" key="10">
    <source>
        <dbReference type="SAM" id="Phobius"/>
    </source>
</evidence>
<evidence type="ECO:0000256" key="9">
    <source>
        <dbReference type="RuleBase" id="RU003945"/>
    </source>
</evidence>
<accession>A0A1F7U2H9</accession>
<keyword evidence="5" id="KW-0653">Protein transport</keyword>
<dbReference type="InterPro" id="IPR047196">
    <property type="entry name" value="YidC_ALB_C"/>
</dbReference>
<dbReference type="CDD" id="cd20070">
    <property type="entry name" value="5TM_YidC_Alb3"/>
    <property type="match status" value="1"/>
</dbReference>
<dbReference type="GO" id="GO:0005886">
    <property type="term" value="C:plasma membrane"/>
    <property type="evidence" value="ECO:0007669"/>
    <property type="project" value="UniProtKB-SubCell"/>
</dbReference>
<evidence type="ECO:0000256" key="3">
    <source>
        <dbReference type="ARBA" id="ARBA00022475"/>
    </source>
</evidence>
<keyword evidence="2" id="KW-0813">Transport</keyword>
<evidence type="ECO:0000256" key="7">
    <source>
        <dbReference type="ARBA" id="ARBA00023136"/>
    </source>
</evidence>
<evidence type="ECO:0000256" key="2">
    <source>
        <dbReference type="ARBA" id="ARBA00022448"/>
    </source>
</evidence>
<dbReference type="InterPro" id="IPR028055">
    <property type="entry name" value="YidC/Oxa/ALB_C"/>
</dbReference>
<dbReference type="EMBL" id="MGEA01000094">
    <property type="protein sequence ID" value="OGL72475.1"/>
    <property type="molecule type" value="Genomic_DNA"/>
</dbReference>
<reference evidence="12 13" key="1">
    <citation type="journal article" date="2016" name="Nat. Commun.">
        <title>Thousands of microbial genomes shed light on interconnected biogeochemical processes in an aquifer system.</title>
        <authorList>
            <person name="Anantharaman K."/>
            <person name="Brown C.T."/>
            <person name="Hug L.A."/>
            <person name="Sharon I."/>
            <person name="Castelle C.J."/>
            <person name="Probst A.J."/>
            <person name="Thomas B.C."/>
            <person name="Singh A."/>
            <person name="Wilkins M.J."/>
            <person name="Karaoz U."/>
            <person name="Brodie E.L."/>
            <person name="Williams K.H."/>
            <person name="Hubbard S.S."/>
            <person name="Banfield J.F."/>
        </authorList>
    </citation>
    <scope>NUCLEOTIDE SEQUENCE [LARGE SCALE GENOMIC DNA]</scope>
</reference>
<dbReference type="Proteomes" id="UP000177088">
    <property type="component" value="Unassembled WGS sequence"/>
</dbReference>
<dbReference type="NCBIfam" id="TIGR03592">
    <property type="entry name" value="yidC_oxa1_cterm"/>
    <property type="match status" value="1"/>
</dbReference>
<evidence type="ECO:0000256" key="4">
    <source>
        <dbReference type="ARBA" id="ARBA00022692"/>
    </source>
</evidence>
<dbReference type="GO" id="GO:0051205">
    <property type="term" value="P:protein insertion into membrane"/>
    <property type="evidence" value="ECO:0007669"/>
    <property type="project" value="TreeGrafter"/>
</dbReference>
<proteinExistence type="inferred from homology"/>
<dbReference type="PANTHER" id="PTHR12428">
    <property type="entry name" value="OXA1"/>
    <property type="match status" value="1"/>
</dbReference>
<keyword evidence="8" id="KW-0143">Chaperone</keyword>
<organism evidence="12 13">
    <name type="scientific">Candidatus Uhrbacteria bacterium RIFCSPHIGHO2_02_FULL_60_10</name>
    <dbReference type="NCBI Taxonomy" id="1802392"/>
    <lineage>
        <taxon>Bacteria</taxon>
        <taxon>Candidatus Uhriibacteriota</taxon>
    </lineage>
</organism>
<evidence type="ECO:0000256" key="1">
    <source>
        <dbReference type="ARBA" id="ARBA00004651"/>
    </source>
</evidence>
<keyword evidence="7 10" id="KW-0472">Membrane</keyword>
<dbReference type="GO" id="GO:0015031">
    <property type="term" value="P:protein transport"/>
    <property type="evidence" value="ECO:0007669"/>
    <property type="project" value="UniProtKB-KW"/>
</dbReference>
<dbReference type="InterPro" id="IPR001708">
    <property type="entry name" value="YidC/ALB3/OXA1/COX18"/>
</dbReference>
<dbReference type="PANTHER" id="PTHR12428:SF65">
    <property type="entry name" value="CYTOCHROME C OXIDASE ASSEMBLY PROTEIN COX18, MITOCHONDRIAL"/>
    <property type="match status" value="1"/>
</dbReference>
<evidence type="ECO:0000256" key="8">
    <source>
        <dbReference type="ARBA" id="ARBA00023186"/>
    </source>
</evidence>
<gene>
    <name evidence="12" type="ORF">A3C96_01045</name>
</gene>
<comment type="subcellular location">
    <subcellularLocation>
        <location evidence="1">Cell membrane</location>
        <topology evidence="1">Multi-pass membrane protein</topology>
    </subcellularLocation>
    <subcellularLocation>
        <location evidence="9">Membrane</location>
        <topology evidence="9">Multi-pass membrane protein</topology>
    </subcellularLocation>
</comment>